<evidence type="ECO:0000256" key="1">
    <source>
        <dbReference type="SAM" id="MobiDB-lite"/>
    </source>
</evidence>
<feature type="compositionally biased region" description="Basic and acidic residues" evidence="1">
    <location>
        <begin position="279"/>
        <end position="292"/>
    </location>
</feature>
<keyword evidence="4" id="KW-1185">Reference proteome</keyword>
<reference evidence="4" key="1">
    <citation type="journal article" date="2019" name="Int. J. Syst. Evol. Microbiol.">
        <title>The Global Catalogue of Microorganisms (GCM) 10K type strain sequencing project: providing services to taxonomists for standard genome sequencing and annotation.</title>
        <authorList>
            <consortium name="The Broad Institute Genomics Platform"/>
            <consortium name="The Broad Institute Genome Sequencing Center for Infectious Disease"/>
            <person name="Wu L."/>
            <person name="Ma J."/>
        </authorList>
    </citation>
    <scope>NUCLEOTIDE SEQUENCE [LARGE SCALE GENOMIC DNA]</scope>
    <source>
        <strain evidence="4">CGMCC 1.7656</strain>
    </source>
</reference>
<gene>
    <name evidence="3" type="ORF">GCM10010992_22070</name>
</gene>
<feature type="compositionally biased region" description="Low complexity" evidence="1">
    <location>
        <begin position="192"/>
        <end position="202"/>
    </location>
</feature>
<evidence type="ECO:0000313" key="3">
    <source>
        <dbReference type="EMBL" id="GGP05548.1"/>
    </source>
</evidence>
<organism evidence="3 4">
    <name type="scientific">Cloacibacterium rupense</name>
    <dbReference type="NCBI Taxonomy" id="517423"/>
    <lineage>
        <taxon>Bacteria</taxon>
        <taxon>Pseudomonadati</taxon>
        <taxon>Bacteroidota</taxon>
        <taxon>Flavobacteriia</taxon>
        <taxon>Flavobacteriales</taxon>
        <taxon>Weeksellaceae</taxon>
    </lineage>
</organism>
<keyword evidence="2" id="KW-0732">Signal</keyword>
<feature type="compositionally biased region" description="Polar residues" evidence="1">
    <location>
        <begin position="244"/>
        <end position="253"/>
    </location>
</feature>
<feature type="chain" id="PRO_5045079040" evidence="2">
    <location>
        <begin position="16"/>
        <end position="300"/>
    </location>
</feature>
<proteinExistence type="predicted"/>
<name>A0ABQ2NKC7_9FLAO</name>
<feature type="signal peptide" evidence="2">
    <location>
        <begin position="1"/>
        <end position="15"/>
    </location>
</feature>
<comment type="caution">
    <text evidence="3">The sequence shown here is derived from an EMBL/GenBank/DDBJ whole genome shotgun (WGS) entry which is preliminary data.</text>
</comment>
<evidence type="ECO:0000313" key="4">
    <source>
        <dbReference type="Proteomes" id="UP000620064"/>
    </source>
</evidence>
<accession>A0ABQ2NKC7</accession>
<evidence type="ECO:0000256" key="2">
    <source>
        <dbReference type="SAM" id="SignalP"/>
    </source>
</evidence>
<feature type="region of interest" description="Disordered" evidence="1">
    <location>
        <begin position="188"/>
        <end position="300"/>
    </location>
</feature>
<protein>
    <submittedName>
        <fullName evidence="3">Uncharacterized protein</fullName>
    </submittedName>
</protein>
<dbReference type="EMBL" id="BMLV01000005">
    <property type="protein sequence ID" value="GGP05548.1"/>
    <property type="molecule type" value="Genomic_DNA"/>
</dbReference>
<sequence>MVLASILSLAGMAYAQYYPNDNYGNNQYSNNPYEYYYDDYNYPEDYYYEYPEDYYTRDFYRGYYNDYRNAIVSINWDRLFVEFRLSPWQIREIRLLNNRFSNYNFWFNYYRYNPDRWYYDRFIAIERILGPRIYVSFYNRYYHNYNPIVYYRSYRVKHYRPIVYVTPRYRNVDVRTFRNDDFRKGSFRDGFNGNNNVVKGNNSFRRDNQSQNNVSGFRKDNDRPQNNGGFRNETDSPRDFGNNKPEQPRNNGFRNDAPKRTEDVNRGNNESKNNGGFRGGDHNRSAGSDKNHNSGGRGFR</sequence>
<feature type="compositionally biased region" description="Basic and acidic residues" evidence="1">
    <location>
        <begin position="256"/>
        <end position="265"/>
    </location>
</feature>
<dbReference type="Proteomes" id="UP000620064">
    <property type="component" value="Unassembled WGS sequence"/>
</dbReference>